<dbReference type="AlphaFoldDB" id="A0A1T5APZ9"/>
<dbReference type="PANTHER" id="PTHR21485:SF6">
    <property type="entry name" value="N-ACYLNEURAMINATE CYTIDYLYLTRANSFERASE-RELATED"/>
    <property type="match status" value="1"/>
</dbReference>
<dbReference type="PANTHER" id="PTHR21485">
    <property type="entry name" value="HAD SUPERFAMILY MEMBERS CMAS AND KDSC"/>
    <property type="match status" value="1"/>
</dbReference>
<reference evidence="2" key="1">
    <citation type="submission" date="2017-02" db="EMBL/GenBank/DDBJ databases">
        <authorList>
            <person name="Varghese N."/>
            <person name="Submissions S."/>
        </authorList>
    </citation>
    <scope>NUCLEOTIDE SEQUENCE [LARGE SCALE GENOMIC DNA]</scope>
    <source>
        <strain evidence="2">DSM 23405</strain>
    </source>
</reference>
<gene>
    <name evidence="1" type="ORF">SAMN05660776_0772</name>
</gene>
<keyword evidence="1" id="KW-0808">Transferase</keyword>
<dbReference type="STRING" id="241145.SAMN05660776_0772"/>
<dbReference type="SUPFAM" id="SSF53448">
    <property type="entry name" value="Nucleotide-diphospho-sugar transferases"/>
    <property type="match status" value="1"/>
</dbReference>
<dbReference type="Pfam" id="PF02348">
    <property type="entry name" value="CTP_transf_3"/>
    <property type="match status" value="1"/>
</dbReference>
<organism evidence="1 2">
    <name type="scientific">Salegentibacter holothuriorum</name>
    <dbReference type="NCBI Taxonomy" id="241145"/>
    <lineage>
        <taxon>Bacteria</taxon>
        <taxon>Pseudomonadati</taxon>
        <taxon>Bacteroidota</taxon>
        <taxon>Flavobacteriia</taxon>
        <taxon>Flavobacteriales</taxon>
        <taxon>Flavobacteriaceae</taxon>
        <taxon>Salegentibacter</taxon>
    </lineage>
</organism>
<accession>A0A1T5APZ9</accession>
<keyword evidence="1" id="KW-0548">Nucleotidyltransferase</keyword>
<dbReference type="GO" id="GO:0008781">
    <property type="term" value="F:N-acylneuraminate cytidylyltransferase activity"/>
    <property type="evidence" value="ECO:0007669"/>
    <property type="project" value="TreeGrafter"/>
</dbReference>
<dbReference type="InterPro" id="IPR050793">
    <property type="entry name" value="CMP-NeuNAc_synthase"/>
</dbReference>
<dbReference type="OrthoDB" id="9805604at2"/>
<proteinExistence type="predicted"/>
<dbReference type="CDD" id="cd02513">
    <property type="entry name" value="CMP-NeuAc_Synthase"/>
    <property type="match status" value="1"/>
</dbReference>
<dbReference type="Gene3D" id="3.90.550.10">
    <property type="entry name" value="Spore Coat Polysaccharide Biosynthesis Protein SpsA, Chain A"/>
    <property type="match status" value="1"/>
</dbReference>
<dbReference type="InterPro" id="IPR003329">
    <property type="entry name" value="Cytidylyl_trans"/>
</dbReference>
<dbReference type="Proteomes" id="UP000190230">
    <property type="component" value="Unassembled WGS sequence"/>
</dbReference>
<keyword evidence="2" id="KW-1185">Reference proteome</keyword>
<dbReference type="EMBL" id="FUYY01000001">
    <property type="protein sequence ID" value="SKB36955.1"/>
    <property type="molecule type" value="Genomic_DNA"/>
</dbReference>
<name>A0A1T5APZ9_9FLAO</name>
<protein>
    <submittedName>
        <fullName evidence="1">N-acylneuraminate cytidylyltransferase</fullName>
    </submittedName>
</protein>
<evidence type="ECO:0000313" key="1">
    <source>
        <dbReference type="EMBL" id="SKB36955.1"/>
    </source>
</evidence>
<evidence type="ECO:0000313" key="2">
    <source>
        <dbReference type="Proteomes" id="UP000190230"/>
    </source>
</evidence>
<dbReference type="RefSeq" id="WP_079719371.1">
    <property type="nucleotide sequence ID" value="NZ_FUYY01000001.1"/>
</dbReference>
<dbReference type="InterPro" id="IPR029044">
    <property type="entry name" value="Nucleotide-diphossugar_trans"/>
</dbReference>
<sequence>MDNLVNKKIIAVIPARGGSKRIPKKNIVNLNGKPMIAWTIEAALKSKYIDEVLVSTDDEEIAEIGKDYGAKVPFLRNANADDHSPISLATVRALKQWEESGLEKQEVVVQLMANCPLRDSNDIDEAIENFFQNNLDFQISCFKYGWMNPWWAHKLAASGKATPVFEEKERMKRSQDQPDLYCPTGAIWIAKKDSLFKTETFYGTNYSFFPVHWIKAIDIDEHEDLEMAKYFMKNPQN</sequence>